<dbReference type="Pfam" id="PF07730">
    <property type="entry name" value="HisKA_3"/>
    <property type="match status" value="1"/>
</dbReference>
<evidence type="ECO:0000256" key="12">
    <source>
        <dbReference type="ARBA" id="ARBA00023012"/>
    </source>
</evidence>
<protein>
    <recommendedName>
        <fullName evidence="5">Oxygen sensor histidine kinase NreB</fullName>
        <ecNumber evidence="4">2.7.13.3</ecNumber>
    </recommendedName>
    <alternativeName>
        <fullName evidence="15">Nitrogen regulation protein B</fullName>
    </alternativeName>
</protein>
<dbReference type="Gene3D" id="1.20.5.1930">
    <property type="match status" value="1"/>
</dbReference>
<evidence type="ECO:0000256" key="4">
    <source>
        <dbReference type="ARBA" id="ARBA00012438"/>
    </source>
</evidence>
<sequence length="315" mass="34197">MRASRSGLEERCARALRRHLEGGGEDTLHESYEFGRLAMAEGVGVLDMALLMLRVTLDACRDPNGNGTVERAEGFVLECLSPFEMAYRGAWEANQALRHLDERREEQARGIGRELHDVAGQLLATAHLALERLRPHLAPAGTAGLEQVAAALHQVEDELRRLAHELRPAILEDLGLVPALRFLGEGLARRSKLTVAVEGSTRGRLAAPVETALYRVAQEALSNVARHSGASRAALSIERTEREVVCCIRDNGCGFDPAAAALPGPRRGLGLAGIRERVTRLGGTMDIVSQPQSGAELWIRIPLEVSYAHAHSDRG</sequence>
<keyword evidence="8" id="KW-0808">Transferase</keyword>
<evidence type="ECO:0000256" key="10">
    <source>
        <dbReference type="ARBA" id="ARBA00022777"/>
    </source>
</evidence>
<comment type="function">
    <text evidence="14">Member of the two-component regulatory system NreB/NreC involved in the control of dissimilatory nitrate/nitrite reduction in response to oxygen. NreB functions as a direct oxygen sensor histidine kinase which is autophosphorylated, in the absence of oxygen, probably at the conserved histidine residue, and transfers its phosphate group probably to a conserved aspartate residue of NreC. NreB/NreC activates the expression of the nitrate (narGHJI) and nitrite (nir) reductase operons, as well as the putative nitrate transporter gene narT.</text>
</comment>
<dbReference type="AlphaFoldDB" id="A0A538TJA4"/>
<keyword evidence="10 17" id="KW-0418">Kinase</keyword>
<keyword evidence="6" id="KW-0004">4Fe-4S</keyword>
<dbReference type="CDD" id="cd16917">
    <property type="entry name" value="HATPase_UhpB-NarQ-NarX-like"/>
    <property type="match status" value="1"/>
</dbReference>
<evidence type="ECO:0000256" key="2">
    <source>
        <dbReference type="ARBA" id="ARBA00001966"/>
    </source>
</evidence>
<evidence type="ECO:0000256" key="11">
    <source>
        <dbReference type="ARBA" id="ARBA00023004"/>
    </source>
</evidence>
<reference evidence="17 18" key="1">
    <citation type="journal article" date="2019" name="Nat. Microbiol.">
        <title>Mediterranean grassland soil C-N compound turnover is dependent on rainfall and depth, and is mediated by genomically divergent microorganisms.</title>
        <authorList>
            <person name="Diamond S."/>
            <person name="Andeer P.F."/>
            <person name="Li Z."/>
            <person name="Crits-Christoph A."/>
            <person name="Burstein D."/>
            <person name="Anantharaman K."/>
            <person name="Lane K.R."/>
            <person name="Thomas B.C."/>
            <person name="Pan C."/>
            <person name="Northen T.R."/>
            <person name="Banfield J.F."/>
        </authorList>
    </citation>
    <scope>NUCLEOTIDE SEQUENCE [LARGE SCALE GENOMIC DNA]</scope>
    <source>
        <strain evidence="17">WS_8</strain>
    </source>
</reference>
<evidence type="ECO:0000256" key="9">
    <source>
        <dbReference type="ARBA" id="ARBA00022723"/>
    </source>
</evidence>
<proteinExistence type="predicted"/>
<evidence type="ECO:0000259" key="16">
    <source>
        <dbReference type="PROSITE" id="PS50109"/>
    </source>
</evidence>
<name>A0A538TJA4_UNCEI</name>
<keyword evidence="12" id="KW-0902">Two-component regulatory system</keyword>
<evidence type="ECO:0000256" key="15">
    <source>
        <dbReference type="ARBA" id="ARBA00030800"/>
    </source>
</evidence>
<dbReference type="InterPro" id="IPR050482">
    <property type="entry name" value="Sensor_HK_TwoCompSys"/>
</dbReference>
<accession>A0A538TJA4</accession>
<dbReference type="InterPro" id="IPR004358">
    <property type="entry name" value="Sig_transdc_His_kin-like_C"/>
</dbReference>
<dbReference type="InterPro" id="IPR011712">
    <property type="entry name" value="Sig_transdc_His_kin_sub3_dim/P"/>
</dbReference>
<dbReference type="GO" id="GO:0005737">
    <property type="term" value="C:cytoplasm"/>
    <property type="evidence" value="ECO:0007669"/>
    <property type="project" value="UniProtKB-SubCell"/>
</dbReference>
<dbReference type="GO" id="GO:0046983">
    <property type="term" value="F:protein dimerization activity"/>
    <property type="evidence" value="ECO:0007669"/>
    <property type="project" value="InterPro"/>
</dbReference>
<evidence type="ECO:0000313" key="17">
    <source>
        <dbReference type="EMBL" id="TMQ63707.1"/>
    </source>
</evidence>
<evidence type="ECO:0000256" key="8">
    <source>
        <dbReference type="ARBA" id="ARBA00022679"/>
    </source>
</evidence>
<dbReference type="GO" id="GO:0000155">
    <property type="term" value="F:phosphorelay sensor kinase activity"/>
    <property type="evidence" value="ECO:0007669"/>
    <property type="project" value="InterPro"/>
</dbReference>
<comment type="subcellular location">
    <subcellularLocation>
        <location evidence="3">Cytoplasm</location>
    </subcellularLocation>
</comment>
<evidence type="ECO:0000256" key="1">
    <source>
        <dbReference type="ARBA" id="ARBA00000085"/>
    </source>
</evidence>
<dbReference type="GO" id="GO:0051539">
    <property type="term" value="F:4 iron, 4 sulfur cluster binding"/>
    <property type="evidence" value="ECO:0007669"/>
    <property type="project" value="UniProtKB-KW"/>
</dbReference>
<evidence type="ECO:0000256" key="6">
    <source>
        <dbReference type="ARBA" id="ARBA00022485"/>
    </source>
</evidence>
<gene>
    <name evidence="17" type="ORF">E6K78_10175</name>
</gene>
<dbReference type="Proteomes" id="UP000316609">
    <property type="component" value="Unassembled WGS sequence"/>
</dbReference>
<feature type="domain" description="Histidine kinase" evidence="16">
    <location>
        <begin position="213"/>
        <end position="305"/>
    </location>
</feature>
<dbReference type="GO" id="GO:0046872">
    <property type="term" value="F:metal ion binding"/>
    <property type="evidence" value="ECO:0007669"/>
    <property type="project" value="UniProtKB-KW"/>
</dbReference>
<evidence type="ECO:0000256" key="5">
    <source>
        <dbReference type="ARBA" id="ARBA00017322"/>
    </source>
</evidence>
<comment type="caution">
    <text evidence="17">The sequence shown here is derived from an EMBL/GenBank/DDBJ whole genome shotgun (WGS) entry which is preliminary data.</text>
</comment>
<dbReference type="PRINTS" id="PR00344">
    <property type="entry name" value="BCTRLSENSOR"/>
</dbReference>
<evidence type="ECO:0000256" key="14">
    <source>
        <dbReference type="ARBA" id="ARBA00024827"/>
    </source>
</evidence>
<dbReference type="InterPro" id="IPR005467">
    <property type="entry name" value="His_kinase_dom"/>
</dbReference>
<comment type="cofactor">
    <cofactor evidence="2">
        <name>[4Fe-4S] cluster</name>
        <dbReference type="ChEBI" id="CHEBI:49883"/>
    </cofactor>
</comment>
<keyword evidence="9" id="KW-0479">Metal-binding</keyword>
<dbReference type="SUPFAM" id="SSF55874">
    <property type="entry name" value="ATPase domain of HSP90 chaperone/DNA topoisomerase II/histidine kinase"/>
    <property type="match status" value="1"/>
</dbReference>
<dbReference type="PANTHER" id="PTHR24421:SF59">
    <property type="entry name" value="OXYGEN SENSOR HISTIDINE KINASE NREB"/>
    <property type="match status" value="1"/>
</dbReference>
<dbReference type="EMBL" id="VBOY01000101">
    <property type="protein sequence ID" value="TMQ63707.1"/>
    <property type="molecule type" value="Genomic_DNA"/>
</dbReference>
<evidence type="ECO:0000313" key="18">
    <source>
        <dbReference type="Proteomes" id="UP000316609"/>
    </source>
</evidence>
<keyword evidence="13" id="KW-0411">Iron-sulfur</keyword>
<dbReference type="Gene3D" id="3.30.565.10">
    <property type="entry name" value="Histidine kinase-like ATPase, C-terminal domain"/>
    <property type="match status" value="1"/>
</dbReference>
<dbReference type="PANTHER" id="PTHR24421">
    <property type="entry name" value="NITRATE/NITRITE SENSOR PROTEIN NARX-RELATED"/>
    <property type="match status" value="1"/>
</dbReference>
<dbReference type="SMART" id="SM00387">
    <property type="entry name" value="HATPase_c"/>
    <property type="match status" value="1"/>
</dbReference>
<dbReference type="EC" id="2.7.13.3" evidence="4"/>
<evidence type="ECO:0000256" key="3">
    <source>
        <dbReference type="ARBA" id="ARBA00004496"/>
    </source>
</evidence>
<dbReference type="Pfam" id="PF02518">
    <property type="entry name" value="HATPase_c"/>
    <property type="match status" value="1"/>
</dbReference>
<dbReference type="InterPro" id="IPR003594">
    <property type="entry name" value="HATPase_dom"/>
</dbReference>
<evidence type="ECO:0000256" key="13">
    <source>
        <dbReference type="ARBA" id="ARBA00023014"/>
    </source>
</evidence>
<dbReference type="GO" id="GO:0016020">
    <property type="term" value="C:membrane"/>
    <property type="evidence" value="ECO:0007669"/>
    <property type="project" value="InterPro"/>
</dbReference>
<dbReference type="InterPro" id="IPR036890">
    <property type="entry name" value="HATPase_C_sf"/>
</dbReference>
<organism evidence="17 18">
    <name type="scientific">Eiseniibacteriota bacterium</name>
    <dbReference type="NCBI Taxonomy" id="2212470"/>
    <lineage>
        <taxon>Bacteria</taxon>
        <taxon>Candidatus Eiseniibacteriota</taxon>
    </lineage>
</organism>
<dbReference type="PROSITE" id="PS50109">
    <property type="entry name" value="HIS_KIN"/>
    <property type="match status" value="1"/>
</dbReference>
<keyword evidence="7" id="KW-0963">Cytoplasm</keyword>
<comment type="catalytic activity">
    <reaction evidence="1">
        <text>ATP + protein L-histidine = ADP + protein N-phospho-L-histidine.</text>
        <dbReference type="EC" id="2.7.13.3"/>
    </reaction>
</comment>
<evidence type="ECO:0000256" key="7">
    <source>
        <dbReference type="ARBA" id="ARBA00022490"/>
    </source>
</evidence>
<keyword evidence="11" id="KW-0408">Iron</keyword>